<dbReference type="RefSeq" id="WP_034346677.1">
    <property type="nucleotide sequence ID" value="NZ_FZNG01000049.1"/>
</dbReference>
<dbReference type="AlphaFoldDB" id="A0A4U8S6M8"/>
<proteinExistence type="predicted"/>
<evidence type="ECO:0000313" key="1">
    <source>
        <dbReference type="EMBL" id="TLD81347.1"/>
    </source>
</evidence>
<organism evidence="1 2">
    <name type="scientific">Helicobacter trogontum</name>
    <dbReference type="NCBI Taxonomy" id="50960"/>
    <lineage>
        <taxon>Bacteria</taxon>
        <taxon>Pseudomonadati</taxon>
        <taxon>Campylobacterota</taxon>
        <taxon>Epsilonproteobacteria</taxon>
        <taxon>Campylobacterales</taxon>
        <taxon>Helicobacteraceae</taxon>
        <taxon>Helicobacter</taxon>
    </lineage>
</organism>
<accession>A0A4U8S6M8</accession>
<comment type="caution">
    <text evidence="1">The sequence shown here is derived from an EMBL/GenBank/DDBJ whole genome shotgun (WGS) entry which is preliminary data.</text>
</comment>
<dbReference type="Proteomes" id="UP000029878">
    <property type="component" value="Unassembled WGS sequence"/>
</dbReference>
<sequence>MKAVVVLFLSCIYLMAIDLEPNYKYKADYSFEERVGAFKKDGIIYCLDGVSNGGKTSIVGGYDSDYYDHIYYPLFDVVEPLPARKEL</sequence>
<evidence type="ECO:0000313" key="2">
    <source>
        <dbReference type="Proteomes" id="UP000029878"/>
    </source>
</evidence>
<dbReference type="OrthoDB" id="5325953at2"/>
<name>A0A4U8S6M8_9HELI</name>
<gene>
    <name evidence="1" type="ORF">LS81_008535</name>
</gene>
<dbReference type="EMBL" id="JRPL02000024">
    <property type="protein sequence ID" value="TLD81347.1"/>
    <property type="molecule type" value="Genomic_DNA"/>
</dbReference>
<reference evidence="1 2" key="1">
    <citation type="journal article" date="2014" name="Genome Announc.">
        <title>Draft genome sequences of eight enterohepatic helicobacter species isolated from both laboratory and wild rodents.</title>
        <authorList>
            <person name="Sheh A."/>
            <person name="Shen Z."/>
            <person name="Fox J.G."/>
        </authorList>
    </citation>
    <scope>NUCLEOTIDE SEQUENCE [LARGE SCALE GENOMIC DNA]</scope>
    <source>
        <strain evidence="1 2">ATCC 700114</strain>
    </source>
</reference>
<protein>
    <submittedName>
        <fullName evidence="1">Uncharacterized protein</fullName>
    </submittedName>
</protein>